<dbReference type="GO" id="GO:0016020">
    <property type="term" value="C:membrane"/>
    <property type="evidence" value="ECO:0007669"/>
    <property type="project" value="InterPro"/>
</dbReference>
<accession>A0A3S3U4D1</accession>
<feature type="transmembrane region" description="Helical" evidence="1">
    <location>
        <begin position="246"/>
        <end position="264"/>
    </location>
</feature>
<evidence type="ECO:0000313" key="2">
    <source>
        <dbReference type="EMBL" id="RWX81651.1"/>
    </source>
</evidence>
<feature type="transmembrane region" description="Helical" evidence="1">
    <location>
        <begin position="276"/>
        <end position="298"/>
    </location>
</feature>
<dbReference type="RefSeq" id="WP_128441701.1">
    <property type="nucleotide sequence ID" value="NZ_SBIP01000001.1"/>
</dbReference>
<sequence length="362" mass="38287">MTPVLNELPDRLSGMRRIRAWLPILVLAAVFSYLLVLVGFPAATLLGSMFAGIAFGVGGTQLSVPKPLYTLAQGFAGIFIARSLTPSILVDVAAHWPILIVMTILTLFCAFFVGWMLNRWGGVPKMPAILGSLPGMSGAMVIIARERGIDGSVVALMQYTRLASVIAAVSLMTHFLPNIGAGAAAETADIQWSDWPAVLISVLLAASALVAVRLRFLPAAAMLFPMIVGAVLEASGTFHIVLLDPVVALIFAVIGLEVGLKFTRASLSELARMIPAIMLSCVALLVLGSLLAVLLRLVMPVDPLTALLATAPGSTETVAIVAVAGHAEVSVVLAFQTVRMFVVVLFGPMIMEELARLPIWRS</sequence>
<dbReference type="InterPro" id="IPR007820">
    <property type="entry name" value="AbrB_fam"/>
</dbReference>
<dbReference type="NCBIfam" id="TIGR03082">
    <property type="entry name" value="Gneg_AbrB_dup"/>
    <property type="match status" value="2"/>
</dbReference>
<dbReference type="InterPro" id="IPR017516">
    <property type="entry name" value="AbrB_dup"/>
</dbReference>
<evidence type="ECO:0000256" key="1">
    <source>
        <dbReference type="SAM" id="Phobius"/>
    </source>
</evidence>
<feature type="transmembrane region" description="Helical" evidence="1">
    <location>
        <begin position="156"/>
        <end position="175"/>
    </location>
</feature>
<protein>
    <submittedName>
        <fullName evidence="2">AbrB family transcriptional regulator</fullName>
    </submittedName>
</protein>
<gene>
    <name evidence="2" type="ORF">EPK99_05170</name>
</gene>
<dbReference type="OrthoDB" id="9809910at2"/>
<comment type="caution">
    <text evidence="2">The sequence shown here is derived from an EMBL/GenBank/DDBJ whole genome shotgun (WGS) entry which is preliminary data.</text>
</comment>
<dbReference type="AlphaFoldDB" id="A0A3S3U4D1"/>
<feature type="transmembrane region" description="Helical" evidence="1">
    <location>
        <begin position="318"/>
        <end position="346"/>
    </location>
</feature>
<keyword evidence="1" id="KW-1133">Transmembrane helix</keyword>
<dbReference type="EMBL" id="SBIP01000001">
    <property type="protein sequence ID" value="RWX81651.1"/>
    <property type="molecule type" value="Genomic_DNA"/>
</dbReference>
<proteinExistence type="predicted"/>
<dbReference type="Pfam" id="PF05145">
    <property type="entry name" value="AbrB"/>
    <property type="match status" value="1"/>
</dbReference>
<keyword evidence="1" id="KW-0812">Transmembrane</keyword>
<name>A0A3S3U4D1_9HYPH</name>
<dbReference type="PANTHER" id="PTHR38457">
    <property type="entry name" value="REGULATOR ABRB-RELATED"/>
    <property type="match status" value="1"/>
</dbReference>
<organism evidence="2 3">
    <name type="scientific">Neorhizobium lilium</name>
    <dbReference type="NCBI Taxonomy" id="2503024"/>
    <lineage>
        <taxon>Bacteria</taxon>
        <taxon>Pseudomonadati</taxon>
        <taxon>Pseudomonadota</taxon>
        <taxon>Alphaproteobacteria</taxon>
        <taxon>Hyphomicrobiales</taxon>
        <taxon>Rhizobiaceae</taxon>
        <taxon>Rhizobium/Agrobacterium group</taxon>
        <taxon>Neorhizobium</taxon>
    </lineage>
</organism>
<dbReference type="PIRSF" id="PIRSF038991">
    <property type="entry name" value="Protein_AbrB"/>
    <property type="match status" value="1"/>
</dbReference>
<feature type="transmembrane region" description="Helical" evidence="1">
    <location>
        <begin position="96"/>
        <end position="117"/>
    </location>
</feature>
<evidence type="ECO:0000313" key="3">
    <source>
        <dbReference type="Proteomes" id="UP000287687"/>
    </source>
</evidence>
<keyword evidence="1" id="KW-0472">Membrane</keyword>
<reference evidence="2 3" key="1">
    <citation type="submission" date="2019-01" db="EMBL/GenBank/DDBJ databases">
        <title>The draft genome of Rhizobium sp. 24NR.</title>
        <authorList>
            <person name="Liu L."/>
            <person name="Liang L."/>
            <person name="Shi S."/>
            <person name="Xu L."/>
            <person name="Wang X."/>
            <person name="Li L."/>
            <person name="Zhang X."/>
        </authorList>
    </citation>
    <scope>NUCLEOTIDE SEQUENCE [LARGE SCALE GENOMIC DNA]</scope>
    <source>
        <strain evidence="2 3">24NR</strain>
    </source>
</reference>
<feature type="transmembrane region" description="Helical" evidence="1">
    <location>
        <begin position="21"/>
        <end position="47"/>
    </location>
</feature>
<dbReference type="GO" id="GO:0010468">
    <property type="term" value="P:regulation of gene expression"/>
    <property type="evidence" value="ECO:0007669"/>
    <property type="project" value="InterPro"/>
</dbReference>
<dbReference type="Proteomes" id="UP000287687">
    <property type="component" value="Unassembled WGS sequence"/>
</dbReference>
<dbReference type="PANTHER" id="PTHR38457:SF1">
    <property type="entry name" value="REGULATOR ABRB-RELATED"/>
    <property type="match status" value="1"/>
</dbReference>
<feature type="transmembrane region" description="Helical" evidence="1">
    <location>
        <begin position="195"/>
        <end position="212"/>
    </location>
</feature>
<keyword evidence="3" id="KW-1185">Reference proteome</keyword>